<feature type="non-terminal residue" evidence="2">
    <location>
        <position position="72"/>
    </location>
</feature>
<protein>
    <submittedName>
        <fullName evidence="2">Uncharacterized protein</fullName>
    </submittedName>
</protein>
<feature type="chain" id="PRO_5045437849" evidence="1">
    <location>
        <begin position="19"/>
        <end position="72"/>
    </location>
</feature>
<organism evidence="2 3">
    <name type="scientific">Phyllosticta citribraziliensis</name>
    <dbReference type="NCBI Taxonomy" id="989973"/>
    <lineage>
        <taxon>Eukaryota</taxon>
        <taxon>Fungi</taxon>
        <taxon>Dikarya</taxon>
        <taxon>Ascomycota</taxon>
        <taxon>Pezizomycotina</taxon>
        <taxon>Dothideomycetes</taxon>
        <taxon>Dothideomycetes incertae sedis</taxon>
        <taxon>Botryosphaeriales</taxon>
        <taxon>Phyllostictaceae</taxon>
        <taxon>Phyllosticta</taxon>
    </lineage>
</organism>
<evidence type="ECO:0000256" key="1">
    <source>
        <dbReference type="SAM" id="SignalP"/>
    </source>
</evidence>
<comment type="caution">
    <text evidence="2">The sequence shown here is derived from an EMBL/GenBank/DDBJ whole genome shotgun (WGS) entry which is preliminary data.</text>
</comment>
<sequence>MKMKVATLFLVYAVLAAGTPSAAGGGDVAAAAPEDERGVVYGARGPDILLKPDVSSLYLSLPPCTLCSCYVT</sequence>
<dbReference type="EMBL" id="JBBPEH010000011">
    <property type="protein sequence ID" value="KAK7532473.1"/>
    <property type="molecule type" value="Genomic_DNA"/>
</dbReference>
<evidence type="ECO:0000313" key="3">
    <source>
        <dbReference type="Proteomes" id="UP001360953"/>
    </source>
</evidence>
<accession>A0ABR1LCY6</accession>
<dbReference type="Proteomes" id="UP001360953">
    <property type="component" value="Unassembled WGS sequence"/>
</dbReference>
<reference evidence="2 3" key="1">
    <citation type="submission" date="2024-04" db="EMBL/GenBank/DDBJ databases">
        <title>Phyllosticta paracitricarpa is synonymous to the EU quarantine fungus P. citricarpa based on phylogenomic analyses.</title>
        <authorList>
            <consortium name="Lawrence Berkeley National Laboratory"/>
            <person name="Van ingen-buijs V.A."/>
            <person name="Van westerhoven A.C."/>
            <person name="Haridas S."/>
            <person name="Skiadas P."/>
            <person name="Martin F."/>
            <person name="Groenewald J.Z."/>
            <person name="Crous P.W."/>
            <person name="Seidl M.F."/>
        </authorList>
    </citation>
    <scope>NUCLEOTIDE SEQUENCE [LARGE SCALE GENOMIC DNA]</scope>
    <source>
        <strain evidence="2 3">CPC 17464</strain>
    </source>
</reference>
<name>A0ABR1LCY6_9PEZI</name>
<keyword evidence="1" id="KW-0732">Signal</keyword>
<gene>
    <name evidence="2" type="ORF">J3D65DRAFT_636960</name>
</gene>
<evidence type="ECO:0000313" key="2">
    <source>
        <dbReference type="EMBL" id="KAK7532473.1"/>
    </source>
</evidence>
<dbReference type="RefSeq" id="XP_066652141.1">
    <property type="nucleotide sequence ID" value="XM_066801450.1"/>
</dbReference>
<proteinExistence type="predicted"/>
<dbReference type="GeneID" id="92034356"/>
<keyword evidence="3" id="KW-1185">Reference proteome</keyword>
<feature type="signal peptide" evidence="1">
    <location>
        <begin position="1"/>
        <end position="18"/>
    </location>
</feature>